<evidence type="ECO:0000313" key="5">
    <source>
        <dbReference type="Proteomes" id="UP000217785"/>
    </source>
</evidence>
<feature type="coiled-coil region" evidence="1">
    <location>
        <begin position="120"/>
        <end position="154"/>
    </location>
</feature>
<feature type="chain" id="PRO_5013262617" description="M23ase beta-sheet core domain-containing protein" evidence="2">
    <location>
        <begin position="24"/>
        <end position="313"/>
    </location>
</feature>
<dbReference type="InterPro" id="IPR011055">
    <property type="entry name" value="Dup_hybrid_motif"/>
</dbReference>
<dbReference type="Proteomes" id="UP000217785">
    <property type="component" value="Unassembled WGS sequence"/>
</dbReference>
<sequence length="313" mass="34680">MQRNKAWHICTLLVLAIPCGALAKGTGIPAKEPVDILISQEKKIQQEARKVHQELVATIHKIKDLEKDLATGRSKIHQQPQARKLVAVFARTSGVGYIPLLSVSDILPVWSWKDEAFDAYQTQAETREQLLEEKNRLLQQERELRERSRTLSDRISRMTGSPRKEGALDHLDPEKLAGLLAWPVPATKEVSSDYGWRKLNGDVEFHSGIDVAADLGDPIHAAAEGVVLFAGPAQGFGNWVVIRHPQGLLTIYGHMFRNGINVRPGQNVKKGDMIARVGSAGQSYGPHLHFAVATGLKNGSPETVDPWHFLQQE</sequence>
<evidence type="ECO:0000256" key="1">
    <source>
        <dbReference type="SAM" id="Coils"/>
    </source>
</evidence>
<dbReference type="Pfam" id="PF01551">
    <property type="entry name" value="Peptidase_M23"/>
    <property type="match status" value="1"/>
</dbReference>
<dbReference type="GO" id="GO:0004222">
    <property type="term" value="F:metalloendopeptidase activity"/>
    <property type="evidence" value="ECO:0007669"/>
    <property type="project" value="TreeGrafter"/>
</dbReference>
<dbReference type="PANTHER" id="PTHR21666">
    <property type="entry name" value="PEPTIDASE-RELATED"/>
    <property type="match status" value="1"/>
</dbReference>
<evidence type="ECO:0000256" key="2">
    <source>
        <dbReference type="SAM" id="SignalP"/>
    </source>
</evidence>
<dbReference type="InterPro" id="IPR016047">
    <property type="entry name" value="M23ase_b-sheet_dom"/>
</dbReference>
<dbReference type="RefSeq" id="WP_165912648.1">
    <property type="nucleotide sequence ID" value="NZ_BDUF01000053.1"/>
</dbReference>
<gene>
    <name evidence="4" type="ORF">EFBL_1853</name>
</gene>
<dbReference type="PANTHER" id="PTHR21666:SF270">
    <property type="entry name" value="MUREIN HYDROLASE ACTIVATOR ENVC"/>
    <property type="match status" value="1"/>
</dbReference>
<dbReference type="SUPFAM" id="SSF51261">
    <property type="entry name" value="Duplicated hybrid motif"/>
    <property type="match status" value="1"/>
</dbReference>
<name>A0A292YHC7_9BACL</name>
<dbReference type="EMBL" id="BDUF01000053">
    <property type="protein sequence ID" value="GAX90227.1"/>
    <property type="molecule type" value="Genomic_DNA"/>
</dbReference>
<evidence type="ECO:0000259" key="3">
    <source>
        <dbReference type="Pfam" id="PF01551"/>
    </source>
</evidence>
<evidence type="ECO:0000313" key="4">
    <source>
        <dbReference type="EMBL" id="GAX90227.1"/>
    </source>
</evidence>
<feature type="domain" description="M23ase beta-sheet core" evidence="3">
    <location>
        <begin position="205"/>
        <end position="294"/>
    </location>
</feature>
<reference evidence="5" key="1">
    <citation type="submission" date="2017-07" db="EMBL/GenBank/DDBJ databases">
        <title>Draft genome sequence of Effusibacillus lacus strain skLN1.</title>
        <authorList>
            <person name="Watanabe M."/>
            <person name="Kojima H."/>
            <person name="Fukui M."/>
        </authorList>
    </citation>
    <scope>NUCLEOTIDE SEQUENCE [LARGE SCALE GENOMIC DNA]</scope>
    <source>
        <strain evidence="5">skLN1</strain>
    </source>
</reference>
<dbReference type="CDD" id="cd12797">
    <property type="entry name" value="M23_peptidase"/>
    <property type="match status" value="1"/>
</dbReference>
<keyword evidence="2" id="KW-0732">Signal</keyword>
<dbReference type="InterPro" id="IPR050570">
    <property type="entry name" value="Cell_wall_metabolism_enzyme"/>
</dbReference>
<dbReference type="Gene3D" id="2.70.70.10">
    <property type="entry name" value="Glucose Permease (Domain IIA)"/>
    <property type="match status" value="1"/>
</dbReference>
<proteinExistence type="predicted"/>
<keyword evidence="1" id="KW-0175">Coiled coil</keyword>
<dbReference type="AlphaFoldDB" id="A0A292YHC7"/>
<keyword evidence="5" id="KW-1185">Reference proteome</keyword>
<comment type="caution">
    <text evidence="4">The sequence shown here is derived from an EMBL/GenBank/DDBJ whole genome shotgun (WGS) entry which is preliminary data.</text>
</comment>
<protein>
    <recommendedName>
        <fullName evidence="3">M23ase beta-sheet core domain-containing protein</fullName>
    </recommendedName>
</protein>
<feature type="signal peptide" evidence="2">
    <location>
        <begin position="1"/>
        <end position="23"/>
    </location>
</feature>
<organism evidence="4 5">
    <name type="scientific">Effusibacillus lacus</name>
    <dbReference type="NCBI Taxonomy" id="1348429"/>
    <lineage>
        <taxon>Bacteria</taxon>
        <taxon>Bacillati</taxon>
        <taxon>Bacillota</taxon>
        <taxon>Bacilli</taxon>
        <taxon>Bacillales</taxon>
        <taxon>Alicyclobacillaceae</taxon>
        <taxon>Effusibacillus</taxon>
    </lineage>
</organism>
<accession>A0A292YHC7</accession>